<evidence type="ECO:0000313" key="11">
    <source>
        <dbReference type="EMBL" id="KAF2233222.1"/>
    </source>
</evidence>
<feature type="active site" description="Charge relay system" evidence="8">
    <location>
        <position position="311"/>
    </location>
</feature>
<feature type="chain" id="PRO_5025359201" evidence="9">
    <location>
        <begin position="19"/>
        <end position="670"/>
    </location>
</feature>
<comment type="subcellular location">
    <subcellularLocation>
        <location evidence="1">Secreted</location>
        <location evidence="1">Extracellular space</location>
    </subcellularLocation>
</comment>
<dbReference type="AlphaFoldDB" id="A0A6A6H5D4"/>
<evidence type="ECO:0000256" key="4">
    <source>
        <dbReference type="ARBA" id="ARBA00022801"/>
    </source>
</evidence>
<feature type="binding site" evidence="8">
    <location>
        <position position="647"/>
    </location>
    <ligand>
        <name>Ca(2+)</name>
        <dbReference type="ChEBI" id="CHEBI:29108"/>
    </ligand>
</feature>
<evidence type="ECO:0000256" key="2">
    <source>
        <dbReference type="ARBA" id="ARBA00022670"/>
    </source>
</evidence>
<organism evidence="11 12">
    <name type="scientific">Viridothelium virens</name>
    <name type="common">Speckled blister lichen</name>
    <name type="synonym">Trypethelium virens</name>
    <dbReference type="NCBI Taxonomy" id="1048519"/>
    <lineage>
        <taxon>Eukaryota</taxon>
        <taxon>Fungi</taxon>
        <taxon>Dikarya</taxon>
        <taxon>Ascomycota</taxon>
        <taxon>Pezizomycotina</taxon>
        <taxon>Dothideomycetes</taxon>
        <taxon>Dothideomycetes incertae sedis</taxon>
        <taxon>Trypetheliales</taxon>
        <taxon>Trypetheliaceae</taxon>
        <taxon>Viridothelium</taxon>
    </lineage>
</organism>
<protein>
    <submittedName>
        <fullName evidence="11">Subtilisin-like protein</fullName>
    </submittedName>
</protein>
<dbReference type="InterPro" id="IPR050819">
    <property type="entry name" value="Tripeptidyl-peptidase_I"/>
</dbReference>
<evidence type="ECO:0000256" key="3">
    <source>
        <dbReference type="ARBA" id="ARBA00022723"/>
    </source>
</evidence>
<keyword evidence="9" id="KW-0732">Signal</keyword>
<dbReference type="CDD" id="cd04056">
    <property type="entry name" value="Peptidases_S53"/>
    <property type="match status" value="1"/>
</dbReference>
<dbReference type="InterPro" id="IPR015366">
    <property type="entry name" value="S53_propep"/>
</dbReference>
<accession>A0A6A6H5D4</accession>
<dbReference type="GO" id="GO:0046872">
    <property type="term" value="F:metal ion binding"/>
    <property type="evidence" value="ECO:0007669"/>
    <property type="project" value="UniProtKB-UniRule"/>
</dbReference>
<evidence type="ECO:0000313" key="12">
    <source>
        <dbReference type="Proteomes" id="UP000800092"/>
    </source>
</evidence>
<dbReference type="GO" id="GO:0008240">
    <property type="term" value="F:tripeptidyl-peptidase activity"/>
    <property type="evidence" value="ECO:0007669"/>
    <property type="project" value="TreeGrafter"/>
</dbReference>
<keyword evidence="3 8" id="KW-0479">Metal-binding</keyword>
<feature type="binding site" evidence="8">
    <location>
        <position position="649"/>
    </location>
    <ligand>
        <name>Ca(2+)</name>
        <dbReference type="ChEBI" id="CHEBI:29108"/>
    </ligand>
</feature>
<sequence>MFCSFFLLLTALVGLSSSSPTPWEVPHEQRHASNLDWNRRARVDGDTVLPMKIALAQTNLEKGHDYLMQISDPQSPKYGKYWTAKEVHEAFAPADGVVTAVKQWLTSAGIESSRIIDYENKGWLAFDATAKEAETLLRTEFYEHEHKHSSKIRVGCSSYHVPKHLQGYIDYITPGVKLTPVVKRDIKVKRASSKAHKFPKPPARMNHAWSGGDMSWKPQAAYGLPQDLQGCGLNITPPCIKALYHIPNATKATPGNSLGLYEQGDYFSKQDLDLFYAQYAPYVPQGTYPIPALIDGAAYGMPQNSSEVTGESDIDIDMAYSLIYPQTVTLYQVDDQIYEPQEVATTNLFNTFLDALDGSYCNYTAYGETGDDPSIDPVYPDPAPGGYKGQRQCGIYKPTNVISASYGQAEHDLPINYSKRQCNEFMKLALQGHSILVASGDYGVGSFPNDGAANGCLGPQATIFNPQYPSNCPYITSVGGTLLYGNQTVLDRESVMHVNLSGTAQNFTSAGGFSNYYGQPSYQKAAVARYLTENSPPYPYYEEFGVNVNSTQGIYNRIGRGYPDVAANGANFRAYTNGIDEHWYGSSLASPLFASVLTLINEERFAANKTPVGFVNPVLYAHPEVLNDIVNGTNVGCGTEGFHAAAGWDPATGLGTPNYPRMLELFMSLP</sequence>
<dbReference type="OrthoDB" id="409122at2759"/>
<feature type="active site" description="Charge relay system" evidence="8">
    <location>
        <position position="587"/>
    </location>
</feature>
<dbReference type="GO" id="GO:0006508">
    <property type="term" value="P:proteolysis"/>
    <property type="evidence" value="ECO:0007669"/>
    <property type="project" value="UniProtKB-KW"/>
</dbReference>
<keyword evidence="2 8" id="KW-0645">Protease</keyword>
<comment type="cofactor">
    <cofactor evidence="8">
        <name>Ca(2+)</name>
        <dbReference type="ChEBI" id="CHEBI:29108"/>
    </cofactor>
    <text evidence="8">Binds 1 Ca(2+) ion per subunit.</text>
</comment>
<dbReference type="PANTHER" id="PTHR14218">
    <property type="entry name" value="PROTEASE S8 TRIPEPTIDYL PEPTIDASE I CLN2"/>
    <property type="match status" value="1"/>
</dbReference>
<dbReference type="Proteomes" id="UP000800092">
    <property type="component" value="Unassembled WGS sequence"/>
</dbReference>
<keyword evidence="12" id="KW-1185">Reference proteome</keyword>
<dbReference type="InterPro" id="IPR030400">
    <property type="entry name" value="Sedolisin_dom"/>
</dbReference>
<feature type="binding site" evidence="8">
    <location>
        <position position="629"/>
    </location>
    <ligand>
        <name>Ca(2+)</name>
        <dbReference type="ChEBI" id="CHEBI:29108"/>
    </ligand>
</feature>
<evidence type="ECO:0000259" key="10">
    <source>
        <dbReference type="PROSITE" id="PS51695"/>
    </source>
</evidence>
<gene>
    <name evidence="11" type="ORF">EV356DRAFT_448742</name>
</gene>
<dbReference type="CDD" id="cd11377">
    <property type="entry name" value="Pro-peptidase_S53"/>
    <property type="match status" value="1"/>
</dbReference>
<dbReference type="Gene3D" id="3.40.50.200">
    <property type="entry name" value="Peptidase S8/S53 domain"/>
    <property type="match status" value="1"/>
</dbReference>
<dbReference type="SMART" id="SM00944">
    <property type="entry name" value="Pro-kuma_activ"/>
    <property type="match status" value="1"/>
</dbReference>
<keyword evidence="4 8" id="KW-0378">Hydrolase</keyword>
<dbReference type="InterPro" id="IPR036852">
    <property type="entry name" value="Peptidase_S8/S53_dom_sf"/>
</dbReference>
<dbReference type="PROSITE" id="PS51695">
    <property type="entry name" value="SEDOLISIN"/>
    <property type="match status" value="1"/>
</dbReference>
<evidence type="ECO:0000256" key="1">
    <source>
        <dbReference type="ARBA" id="ARBA00004239"/>
    </source>
</evidence>
<name>A0A6A6H5D4_VIRVR</name>
<feature type="signal peptide" evidence="9">
    <location>
        <begin position="1"/>
        <end position="18"/>
    </location>
</feature>
<dbReference type="SUPFAM" id="SSF54897">
    <property type="entry name" value="Protease propeptides/inhibitors"/>
    <property type="match status" value="1"/>
</dbReference>
<feature type="domain" description="Peptidase S53" evidence="10">
    <location>
        <begin position="234"/>
        <end position="669"/>
    </location>
</feature>
<reference evidence="11" key="1">
    <citation type="journal article" date="2020" name="Stud. Mycol.">
        <title>101 Dothideomycetes genomes: a test case for predicting lifestyles and emergence of pathogens.</title>
        <authorList>
            <person name="Haridas S."/>
            <person name="Albert R."/>
            <person name="Binder M."/>
            <person name="Bloem J."/>
            <person name="Labutti K."/>
            <person name="Salamov A."/>
            <person name="Andreopoulos B."/>
            <person name="Baker S."/>
            <person name="Barry K."/>
            <person name="Bills G."/>
            <person name="Bluhm B."/>
            <person name="Cannon C."/>
            <person name="Castanera R."/>
            <person name="Culley D."/>
            <person name="Daum C."/>
            <person name="Ezra D."/>
            <person name="Gonzalez J."/>
            <person name="Henrissat B."/>
            <person name="Kuo A."/>
            <person name="Liang C."/>
            <person name="Lipzen A."/>
            <person name="Lutzoni F."/>
            <person name="Magnuson J."/>
            <person name="Mondo S."/>
            <person name="Nolan M."/>
            <person name="Ohm R."/>
            <person name="Pangilinan J."/>
            <person name="Park H.-J."/>
            <person name="Ramirez L."/>
            <person name="Alfaro M."/>
            <person name="Sun H."/>
            <person name="Tritt A."/>
            <person name="Yoshinaga Y."/>
            <person name="Zwiers L.-H."/>
            <person name="Turgeon B."/>
            <person name="Goodwin S."/>
            <person name="Spatafora J."/>
            <person name="Crous P."/>
            <person name="Grigoriev I."/>
        </authorList>
    </citation>
    <scope>NUCLEOTIDE SEQUENCE</scope>
    <source>
        <strain evidence="11">Tuck. ex Michener</strain>
    </source>
</reference>
<dbReference type="EMBL" id="ML991808">
    <property type="protein sequence ID" value="KAF2233222.1"/>
    <property type="molecule type" value="Genomic_DNA"/>
</dbReference>
<dbReference type="Pfam" id="PF09286">
    <property type="entry name" value="Pro-kuma_activ"/>
    <property type="match status" value="1"/>
</dbReference>
<keyword evidence="6 8" id="KW-0106">Calcium</keyword>
<keyword evidence="5 8" id="KW-0720">Serine protease</keyword>
<dbReference type="GO" id="GO:0005576">
    <property type="term" value="C:extracellular region"/>
    <property type="evidence" value="ECO:0007669"/>
    <property type="project" value="UniProtKB-SubCell"/>
</dbReference>
<feature type="binding site" evidence="8">
    <location>
        <position position="628"/>
    </location>
    <ligand>
        <name>Ca(2+)</name>
        <dbReference type="ChEBI" id="CHEBI:29108"/>
    </ligand>
</feature>
<keyword evidence="7" id="KW-0865">Zymogen</keyword>
<evidence type="ECO:0000256" key="5">
    <source>
        <dbReference type="ARBA" id="ARBA00022825"/>
    </source>
</evidence>
<dbReference type="SUPFAM" id="SSF52743">
    <property type="entry name" value="Subtilisin-like"/>
    <property type="match status" value="1"/>
</dbReference>
<evidence type="ECO:0000256" key="9">
    <source>
        <dbReference type="SAM" id="SignalP"/>
    </source>
</evidence>
<evidence type="ECO:0000256" key="7">
    <source>
        <dbReference type="ARBA" id="ARBA00023145"/>
    </source>
</evidence>
<dbReference type="PANTHER" id="PTHR14218:SF19">
    <property type="entry name" value="SERINE PROTEASE AORO, PUTATIVE (AFU_ORTHOLOGUE AFUA_6G10250)-RELATED"/>
    <property type="match status" value="1"/>
</dbReference>
<feature type="active site" description="Charge relay system" evidence="8">
    <location>
        <position position="315"/>
    </location>
</feature>
<dbReference type="GO" id="GO:0004252">
    <property type="term" value="F:serine-type endopeptidase activity"/>
    <property type="evidence" value="ECO:0007669"/>
    <property type="project" value="UniProtKB-UniRule"/>
</dbReference>
<evidence type="ECO:0000256" key="6">
    <source>
        <dbReference type="ARBA" id="ARBA00022837"/>
    </source>
</evidence>
<evidence type="ECO:0000256" key="8">
    <source>
        <dbReference type="PROSITE-ProRule" id="PRU01032"/>
    </source>
</evidence>
<proteinExistence type="predicted"/>